<feature type="domain" description="Tyr recombinase" evidence="4">
    <location>
        <begin position="214"/>
        <end position="327"/>
    </location>
</feature>
<dbReference type="InterPro" id="IPR002104">
    <property type="entry name" value="Integrase_catalytic"/>
</dbReference>
<keyword evidence="3" id="KW-0233">DNA recombination</keyword>
<dbReference type="PANTHER" id="PTHR30629:SF2">
    <property type="entry name" value="PROPHAGE INTEGRASE INTS-RELATED"/>
    <property type="match status" value="1"/>
</dbReference>
<dbReference type="PANTHER" id="PTHR30629">
    <property type="entry name" value="PROPHAGE INTEGRASE"/>
    <property type="match status" value="1"/>
</dbReference>
<comment type="caution">
    <text evidence="5">The sequence shown here is derived from an EMBL/GenBank/DDBJ whole genome shotgun (WGS) entry which is preliminary data.</text>
</comment>
<dbReference type="InterPro" id="IPR011010">
    <property type="entry name" value="DNA_brk_join_enz"/>
</dbReference>
<reference evidence="5 6" key="1">
    <citation type="journal article" date="2017" name="Genome Announc.">
        <title>Draft Genome Sequences of Salinivibrio proteolyticus, Salinivibrio sharmensis, Salinivibrio siamensis, Salinivibrio costicola subsp. alcaliphilus, Salinivibrio costicola subsp. vallismortis, and 29 New Isolates Belonging to the Genus Salinivibrio.</title>
        <authorList>
            <person name="Lopez-Hermoso C."/>
            <person name="de la Haba R.R."/>
            <person name="Sanchez-Porro C."/>
            <person name="Bayliss S.C."/>
            <person name="Feil E.J."/>
            <person name="Ventosa A."/>
        </authorList>
    </citation>
    <scope>NUCLEOTIDE SEQUENCE [LARGE SCALE GENOMIC DNA]</scope>
    <source>
        <strain evidence="5 6">IC202</strain>
    </source>
</reference>
<dbReference type="GO" id="GO:0003677">
    <property type="term" value="F:DNA binding"/>
    <property type="evidence" value="ECO:0007669"/>
    <property type="project" value="InterPro"/>
</dbReference>
<accession>A0AB36JYH3</accession>
<protein>
    <submittedName>
        <fullName evidence="5">Recombinase</fullName>
    </submittedName>
</protein>
<evidence type="ECO:0000256" key="3">
    <source>
        <dbReference type="ARBA" id="ARBA00023172"/>
    </source>
</evidence>
<dbReference type="InterPro" id="IPR050808">
    <property type="entry name" value="Phage_Integrase"/>
</dbReference>
<dbReference type="Gene3D" id="1.10.443.10">
    <property type="entry name" value="Intergrase catalytic core"/>
    <property type="match status" value="1"/>
</dbReference>
<proteinExistence type="inferred from homology"/>
<evidence type="ECO:0000313" key="5">
    <source>
        <dbReference type="EMBL" id="OOE39554.1"/>
    </source>
</evidence>
<keyword evidence="2" id="KW-0229">DNA integration</keyword>
<comment type="similarity">
    <text evidence="1">Belongs to the 'phage' integrase family.</text>
</comment>
<dbReference type="Proteomes" id="UP000188726">
    <property type="component" value="Unassembled WGS sequence"/>
</dbReference>
<dbReference type="EMBL" id="MUEO01000090">
    <property type="protein sequence ID" value="OOE39554.1"/>
    <property type="molecule type" value="Genomic_DNA"/>
</dbReference>
<name>A0AB36JYH3_9GAMM</name>
<dbReference type="GO" id="GO:0006310">
    <property type="term" value="P:DNA recombination"/>
    <property type="evidence" value="ECO:0007669"/>
    <property type="project" value="UniProtKB-KW"/>
</dbReference>
<sequence length="429" mass="48737">MQSCVTAAKIILTHDGKPRRSKYEKANHLCIDFSKTGKVTIYATFPKEMGLKGRILGTYPELQLPIAREKAHEIARDGLRAESVAQAISMYEDDLRGRVARQSMSEASFDTYSARIKQLRLAFGERLVFADVSYNQLIDVVNTWIATKSNNHALELFAELRRVWRFCAPLLANGKNVASSIPDDYVSSRVQRPMPTRLYTDIGSMARLWLNLASCASQHQKNAVRYMILTGVRPINVCNLKWEYIDEAMSEIVYPAALIGLRGAMKTQGEFRLPITEPLKRILEEQREWQHAVPACNKEYVFLKVSDPSQSFSKRTLDKLIKRHMPENAIKGVTHDGTIKGSAGAFNTICRKFLKTNIIVLLRGKGLSRSEVREISALCMHHKIDRDPMAEHYDFSDEILQEEMALKRIAFQAHAESILENAALLRRKL</sequence>
<dbReference type="GO" id="GO:0015074">
    <property type="term" value="P:DNA integration"/>
    <property type="evidence" value="ECO:0007669"/>
    <property type="project" value="UniProtKB-KW"/>
</dbReference>
<evidence type="ECO:0000259" key="4">
    <source>
        <dbReference type="Pfam" id="PF00589"/>
    </source>
</evidence>
<dbReference type="InterPro" id="IPR013762">
    <property type="entry name" value="Integrase-like_cat_sf"/>
</dbReference>
<evidence type="ECO:0000256" key="2">
    <source>
        <dbReference type="ARBA" id="ARBA00022908"/>
    </source>
</evidence>
<dbReference type="SUPFAM" id="SSF56349">
    <property type="entry name" value="DNA breaking-rejoining enzymes"/>
    <property type="match status" value="1"/>
</dbReference>
<evidence type="ECO:0000256" key="1">
    <source>
        <dbReference type="ARBA" id="ARBA00008857"/>
    </source>
</evidence>
<gene>
    <name evidence="5" type="ORF">BZG09_16815</name>
</gene>
<evidence type="ECO:0000313" key="6">
    <source>
        <dbReference type="Proteomes" id="UP000188726"/>
    </source>
</evidence>
<dbReference type="Pfam" id="PF00589">
    <property type="entry name" value="Phage_integrase"/>
    <property type="match status" value="1"/>
</dbReference>
<dbReference type="AlphaFoldDB" id="A0AB36JYH3"/>
<organism evidence="5 6">
    <name type="scientific">Salinivibrio kushneri</name>
    <dbReference type="NCBI Taxonomy" id="1908198"/>
    <lineage>
        <taxon>Bacteria</taxon>
        <taxon>Pseudomonadati</taxon>
        <taxon>Pseudomonadota</taxon>
        <taxon>Gammaproteobacteria</taxon>
        <taxon>Vibrionales</taxon>
        <taxon>Vibrionaceae</taxon>
        <taxon>Salinivibrio</taxon>
    </lineage>
</organism>